<protein>
    <submittedName>
        <fullName evidence="2">Uncharacterized protein</fullName>
    </submittedName>
</protein>
<evidence type="ECO:0000256" key="1">
    <source>
        <dbReference type="SAM" id="MobiDB-lite"/>
    </source>
</evidence>
<evidence type="ECO:0000313" key="2">
    <source>
        <dbReference type="EMBL" id="MFC4068517.1"/>
    </source>
</evidence>
<name>A0ABV8IZV9_9ACTN</name>
<reference evidence="3" key="1">
    <citation type="journal article" date="2019" name="Int. J. Syst. Evol. Microbiol.">
        <title>The Global Catalogue of Microorganisms (GCM) 10K type strain sequencing project: providing services to taxonomists for standard genome sequencing and annotation.</title>
        <authorList>
            <consortium name="The Broad Institute Genomics Platform"/>
            <consortium name="The Broad Institute Genome Sequencing Center for Infectious Disease"/>
            <person name="Wu L."/>
            <person name="Ma J."/>
        </authorList>
    </citation>
    <scope>NUCLEOTIDE SEQUENCE [LARGE SCALE GENOMIC DNA]</scope>
    <source>
        <strain evidence="3">TBRC 5832</strain>
    </source>
</reference>
<sequence length="89" mass="9775">MRQSANQKDGFADKIKSFRRYGTRRPRQQVGPVGSGVEPEPVTALHALNHPQRMEHLYECLRVGVGVLTLTRPDGESAIPALHCVSSPA</sequence>
<keyword evidence="3" id="KW-1185">Reference proteome</keyword>
<dbReference type="Proteomes" id="UP001595867">
    <property type="component" value="Unassembled WGS sequence"/>
</dbReference>
<gene>
    <name evidence="2" type="ORF">ACFO0C_26620</name>
</gene>
<comment type="caution">
    <text evidence="2">The sequence shown here is derived from an EMBL/GenBank/DDBJ whole genome shotgun (WGS) entry which is preliminary data.</text>
</comment>
<dbReference type="RefSeq" id="WP_378069413.1">
    <property type="nucleotide sequence ID" value="NZ_JBHSBL010000019.1"/>
</dbReference>
<evidence type="ECO:0000313" key="3">
    <source>
        <dbReference type="Proteomes" id="UP001595867"/>
    </source>
</evidence>
<dbReference type="EMBL" id="JBHSBL010000019">
    <property type="protein sequence ID" value="MFC4068517.1"/>
    <property type="molecule type" value="Genomic_DNA"/>
</dbReference>
<feature type="compositionally biased region" description="Basic residues" evidence="1">
    <location>
        <begin position="17"/>
        <end position="27"/>
    </location>
</feature>
<proteinExistence type="predicted"/>
<organism evidence="2 3">
    <name type="scientific">Actinoplanes subglobosus</name>
    <dbReference type="NCBI Taxonomy" id="1547892"/>
    <lineage>
        <taxon>Bacteria</taxon>
        <taxon>Bacillati</taxon>
        <taxon>Actinomycetota</taxon>
        <taxon>Actinomycetes</taxon>
        <taxon>Micromonosporales</taxon>
        <taxon>Micromonosporaceae</taxon>
        <taxon>Actinoplanes</taxon>
    </lineage>
</organism>
<feature type="region of interest" description="Disordered" evidence="1">
    <location>
        <begin position="1"/>
        <end position="40"/>
    </location>
</feature>
<accession>A0ABV8IZV9</accession>